<evidence type="ECO:0000313" key="8">
    <source>
        <dbReference type="Proteomes" id="UP001589862"/>
    </source>
</evidence>
<comment type="caution">
    <text evidence="7">The sequence shown here is derived from an EMBL/GenBank/DDBJ whole genome shotgun (WGS) entry which is preliminary data.</text>
</comment>
<organism evidence="7 8">
    <name type="scientific">Micrococcoides hystricis</name>
    <dbReference type="NCBI Taxonomy" id="1572761"/>
    <lineage>
        <taxon>Bacteria</taxon>
        <taxon>Bacillati</taxon>
        <taxon>Actinomycetota</taxon>
        <taxon>Actinomycetes</taxon>
        <taxon>Micrococcales</taxon>
        <taxon>Micrococcaceae</taxon>
        <taxon>Micrococcoides</taxon>
    </lineage>
</organism>
<dbReference type="Pfam" id="PF00327">
    <property type="entry name" value="Ribosomal_L30"/>
    <property type="match status" value="1"/>
</dbReference>
<evidence type="ECO:0000313" key="7">
    <source>
        <dbReference type="EMBL" id="MFC0581766.1"/>
    </source>
</evidence>
<keyword evidence="8" id="KW-1185">Reference proteome</keyword>
<sequence length="68" mass="7165">MAKNLVASDAKLEITQVKSLIGATASQRACVRSLGLKGIGQSVVRTADAVTVGYINTVRHLLKVEEAN</sequence>
<accession>A0ABV6PB09</accession>
<dbReference type="InterPro" id="IPR036919">
    <property type="entry name" value="Ribo_uL30_ferredoxin-like_sf"/>
</dbReference>
<name>A0ABV6PB09_9MICC</name>
<keyword evidence="4 5" id="KW-0687">Ribonucleoprotein</keyword>
<dbReference type="PIRSF" id="PIRSF002211">
    <property type="entry name" value="Ribosomal_L30_bac-type"/>
    <property type="match status" value="1"/>
</dbReference>
<dbReference type="RefSeq" id="WP_377458449.1">
    <property type="nucleotide sequence ID" value="NZ_JBHLUB010000025.1"/>
</dbReference>
<dbReference type="Proteomes" id="UP001589862">
    <property type="component" value="Unassembled WGS sequence"/>
</dbReference>
<comment type="subunit">
    <text evidence="2 5">Part of the 50S ribosomal subunit.</text>
</comment>
<dbReference type="Gene3D" id="3.30.1390.20">
    <property type="entry name" value="Ribosomal protein L30, ferredoxin-like fold domain"/>
    <property type="match status" value="1"/>
</dbReference>
<dbReference type="EMBL" id="JBHLUB010000025">
    <property type="protein sequence ID" value="MFC0581766.1"/>
    <property type="molecule type" value="Genomic_DNA"/>
</dbReference>
<comment type="similarity">
    <text evidence="1 5">Belongs to the universal ribosomal protein uL30 family.</text>
</comment>
<dbReference type="CDD" id="cd01658">
    <property type="entry name" value="Ribosomal_L30"/>
    <property type="match status" value="1"/>
</dbReference>
<dbReference type="InterPro" id="IPR005996">
    <property type="entry name" value="Ribosomal_uL30_bac-type"/>
</dbReference>
<reference evidence="7 8" key="1">
    <citation type="submission" date="2024-09" db="EMBL/GenBank/DDBJ databases">
        <authorList>
            <person name="Sun Q."/>
            <person name="Mori K."/>
        </authorList>
    </citation>
    <scope>NUCLEOTIDE SEQUENCE [LARGE SCALE GENOMIC DNA]</scope>
    <source>
        <strain evidence="7 8">NCAIM B.02604</strain>
    </source>
</reference>
<dbReference type="GO" id="GO:0005840">
    <property type="term" value="C:ribosome"/>
    <property type="evidence" value="ECO:0007669"/>
    <property type="project" value="UniProtKB-KW"/>
</dbReference>
<evidence type="ECO:0000256" key="5">
    <source>
        <dbReference type="HAMAP-Rule" id="MF_01371"/>
    </source>
</evidence>
<evidence type="ECO:0000256" key="2">
    <source>
        <dbReference type="ARBA" id="ARBA00011838"/>
    </source>
</evidence>
<evidence type="ECO:0000256" key="4">
    <source>
        <dbReference type="ARBA" id="ARBA00023274"/>
    </source>
</evidence>
<dbReference type="InterPro" id="IPR016082">
    <property type="entry name" value="Ribosomal_uL30_ferredoxin-like"/>
</dbReference>
<feature type="domain" description="Large ribosomal subunit protein uL30-like ferredoxin-like fold" evidence="6">
    <location>
        <begin position="13"/>
        <end position="61"/>
    </location>
</feature>
<dbReference type="HAMAP" id="MF_01371_B">
    <property type="entry name" value="Ribosomal_uL30_B"/>
    <property type="match status" value="1"/>
</dbReference>
<proteinExistence type="inferred from homology"/>
<evidence type="ECO:0000256" key="1">
    <source>
        <dbReference type="ARBA" id="ARBA00007594"/>
    </source>
</evidence>
<gene>
    <name evidence="5 7" type="primary">rpmD</name>
    <name evidence="7" type="ORF">ACFFFR_05140</name>
</gene>
<keyword evidence="3 5" id="KW-0689">Ribosomal protein</keyword>
<evidence type="ECO:0000259" key="6">
    <source>
        <dbReference type="Pfam" id="PF00327"/>
    </source>
</evidence>
<dbReference type="SUPFAM" id="SSF55129">
    <property type="entry name" value="Ribosomal protein L30p/L7e"/>
    <property type="match status" value="1"/>
</dbReference>
<protein>
    <recommendedName>
        <fullName evidence="5">Large ribosomal subunit protein uL30</fullName>
    </recommendedName>
</protein>
<dbReference type="NCBIfam" id="TIGR01308">
    <property type="entry name" value="rpmD_bact"/>
    <property type="match status" value="1"/>
</dbReference>
<evidence type="ECO:0000256" key="3">
    <source>
        <dbReference type="ARBA" id="ARBA00022980"/>
    </source>
</evidence>